<feature type="compositionally biased region" description="Basic and acidic residues" evidence="6">
    <location>
        <begin position="940"/>
        <end position="954"/>
    </location>
</feature>
<feature type="region of interest" description="Disordered" evidence="6">
    <location>
        <begin position="21"/>
        <end position="40"/>
    </location>
</feature>
<keyword evidence="4" id="KW-0833">Ubl conjugation pathway</keyword>
<proteinExistence type="inferred from homology"/>
<dbReference type="InterPro" id="IPR051947">
    <property type="entry name" value="Sentrin-specific_protease"/>
</dbReference>
<dbReference type="GO" id="GO:0006508">
    <property type="term" value="P:proteolysis"/>
    <property type="evidence" value="ECO:0007669"/>
    <property type="project" value="UniProtKB-KW"/>
</dbReference>
<protein>
    <recommendedName>
        <fullName evidence="7">Ubiquitin-like protease family profile domain-containing protein</fullName>
    </recommendedName>
</protein>
<dbReference type="SUPFAM" id="SSF54001">
    <property type="entry name" value="Cysteine proteinases"/>
    <property type="match status" value="1"/>
</dbReference>
<dbReference type="Pfam" id="PF02902">
    <property type="entry name" value="Peptidase_C48"/>
    <property type="match status" value="2"/>
</dbReference>
<dbReference type="GO" id="GO:0005634">
    <property type="term" value="C:nucleus"/>
    <property type="evidence" value="ECO:0007669"/>
    <property type="project" value="TreeGrafter"/>
</dbReference>
<dbReference type="EMBL" id="LUGG01000019">
    <property type="protein sequence ID" value="OBZ68651.1"/>
    <property type="molecule type" value="Genomic_DNA"/>
</dbReference>
<dbReference type="PANTHER" id="PTHR46896:SF3">
    <property type="entry name" value="FI06413P-RELATED"/>
    <property type="match status" value="1"/>
</dbReference>
<dbReference type="Gene3D" id="1.10.418.20">
    <property type="match status" value="1"/>
</dbReference>
<organism evidence="8 9">
    <name type="scientific">Grifola frondosa</name>
    <name type="common">Maitake</name>
    <name type="synonym">Polyporus frondosus</name>
    <dbReference type="NCBI Taxonomy" id="5627"/>
    <lineage>
        <taxon>Eukaryota</taxon>
        <taxon>Fungi</taxon>
        <taxon>Dikarya</taxon>
        <taxon>Basidiomycota</taxon>
        <taxon>Agaricomycotina</taxon>
        <taxon>Agaricomycetes</taxon>
        <taxon>Polyporales</taxon>
        <taxon>Grifolaceae</taxon>
        <taxon>Grifola</taxon>
    </lineage>
</organism>
<dbReference type="PANTHER" id="PTHR46896">
    <property type="entry name" value="SENTRIN-SPECIFIC PROTEASE"/>
    <property type="match status" value="1"/>
</dbReference>
<evidence type="ECO:0000313" key="9">
    <source>
        <dbReference type="Proteomes" id="UP000092993"/>
    </source>
</evidence>
<feature type="compositionally biased region" description="Basic and acidic residues" evidence="6">
    <location>
        <begin position="981"/>
        <end position="994"/>
    </location>
</feature>
<feature type="domain" description="Ubiquitin-like protease family profile" evidence="7">
    <location>
        <begin position="571"/>
        <end position="927"/>
    </location>
</feature>
<dbReference type="Gene3D" id="3.40.395.10">
    <property type="entry name" value="Adenoviral Proteinase, Chain A"/>
    <property type="match status" value="1"/>
</dbReference>
<sequence length="1047" mass="116465">MQLIVRAEDMASVWKKAPTAIPVPQNGQTMSNNAGNPFNRKRMGDTLSNGKGGNRPLIPHHSCGSTNPLSTGINNEAARGNRTAAKTVFGGCQGPHRSENRVQESKLTQNNAALAHSAIIISDDEDIGEVIPRERQVISREQENKRPSPDPLDTLRSSSPSAHAPGNYAAEANRTAPDGPSTKILQARLKAQFSDISPSREDVDVDLSDGIESWTAEHEDQDTFRQRHITPGGRTEIPHGTVKLNVFHYETIGKNKPLSSNSSSRVSQMKSRVGSTVPTPSLGKFNNPTANSGLLDPIATASSGFIPKTVVTKKKSSLRKSQGTQSVALPLEAFAFSFLLYDHTDDGEGRNPPFWLLLDDNSSRLIIKKRLDVKRALLEFSLDRDFEYCTWTDVSDSDSTVVVRLQAGKAGYRTGNQAVVPHLKPGHKAPDSSITFKFLTQHANWKNGQSYETLVTMLKKYIKRTDSVRGVGARRCWEAALKEANDKLAEESRKKGPRKENEGSVSLGLSDDNSIEVTEKKQPEPRFTRRVSALASEPRVTRQSTRNSHSSPPLDLDELILVYPPTGTGAINITVGDLKRLDDGQYLNDTIIEFGLKLWLNDLREKQPDLAEQIYVFSSFFYKKLNIKNKEDGYRSVRKWTSKVDIFKKKYIIVPINENLHWYLAIIHNPEHMLQPPPPMESKQTRKRKRQSDTSEVPVPVPVAPAQEEEVVLNSCPPSPQRQLMNLDSEGDEEVEMLLKSTSNCSITDLEQQSGLDNRTEVDGTTKKTTLEDYQELMYPSDPFSDPLSGPLSDPPPSPQIPASIDNSQLDFVEEVKVNDIPMRTYDSMKGKERASSIDGEDDRMDETTDDAVVPEERPITYIYTFDSLGTRHPHVVTTLGKYLQMEAKDKKGLENTSLAKGKRALVPIQPNYCDCGLYVLHFARSFMADPDGSSHTILSRKEKEATPQRRQEDWSVSLEEFQSRQKLRTRIQEMSETWKKERAAKEEQKKEEAAQSGKTAVPVSVDDSDDDIVMEDVVVVDPTADQAKPGSKAATGGQSTAARLRG</sequence>
<evidence type="ECO:0000256" key="6">
    <source>
        <dbReference type="SAM" id="MobiDB-lite"/>
    </source>
</evidence>
<feature type="region of interest" description="Disordered" evidence="6">
    <location>
        <begin position="135"/>
        <end position="181"/>
    </location>
</feature>
<reference evidence="8 9" key="1">
    <citation type="submission" date="2016-03" db="EMBL/GenBank/DDBJ databases">
        <title>Whole genome sequencing of Grifola frondosa 9006-11.</title>
        <authorList>
            <person name="Min B."/>
            <person name="Park H."/>
            <person name="Kim J.-G."/>
            <person name="Cho H."/>
            <person name="Oh Y.-L."/>
            <person name="Kong W.-S."/>
            <person name="Choi I.-G."/>
        </authorList>
    </citation>
    <scope>NUCLEOTIDE SEQUENCE [LARGE SCALE GENOMIC DNA]</scope>
    <source>
        <strain evidence="8 9">9006-11</strain>
    </source>
</reference>
<gene>
    <name evidence="8" type="ORF">A0H81_11055</name>
</gene>
<comment type="similarity">
    <text evidence="1">Belongs to the peptidase C48 family.</text>
</comment>
<feature type="region of interest" description="Disordered" evidence="6">
    <location>
        <begin position="932"/>
        <end position="958"/>
    </location>
</feature>
<dbReference type="Proteomes" id="UP000092993">
    <property type="component" value="Unassembled WGS sequence"/>
</dbReference>
<dbReference type="OMA" id="AFVEAFM"/>
<evidence type="ECO:0000259" key="7">
    <source>
        <dbReference type="PROSITE" id="PS50600"/>
    </source>
</evidence>
<name>A0A1C7LV32_GRIFR</name>
<dbReference type="GO" id="GO:0005737">
    <property type="term" value="C:cytoplasm"/>
    <property type="evidence" value="ECO:0007669"/>
    <property type="project" value="TreeGrafter"/>
</dbReference>
<dbReference type="GO" id="GO:0016926">
    <property type="term" value="P:protein desumoylation"/>
    <property type="evidence" value="ECO:0007669"/>
    <property type="project" value="TreeGrafter"/>
</dbReference>
<feature type="compositionally biased region" description="Basic and acidic residues" evidence="6">
    <location>
        <begin position="758"/>
        <end position="771"/>
    </location>
</feature>
<evidence type="ECO:0000313" key="8">
    <source>
        <dbReference type="EMBL" id="OBZ68651.1"/>
    </source>
</evidence>
<keyword evidence="5" id="KW-0378">Hydrolase</keyword>
<feature type="region of interest" description="Disordered" evidence="6">
    <location>
        <begin position="673"/>
        <end position="703"/>
    </location>
</feature>
<evidence type="ECO:0000256" key="2">
    <source>
        <dbReference type="ARBA" id="ARBA00022553"/>
    </source>
</evidence>
<dbReference type="AlphaFoldDB" id="A0A1C7LV32"/>
<feature type="compositionally biased region" description="Basic and acidic residues" evidence="6">
    <location>
        <begin position="488"/>
        <end position="502"/>
    </location>
</feature>
<dbReference type="InterPro" id="IPR003653">
    <property type="entry name" value="Peptidase_C48_C"/>
</dbReference>
<feature type="region of interest" description="Disordered" evidence="6">
    <location>
        <begin position="488"/>
        <end position="552"/>
    </location>
</feature>
<comment type="caution">
    <text evidence="8">The sequence shown here is derived from an EMBL/GenBank/DDBJ whole genome shotgun (WGS) entry which is preliminary data.</text>
</comment>
<keyword evidence="2" id="KW-0597">Phosphoprotein</keyword>
<feature type="compositionally biased region" description="Polar residues" evidence="6">
    <location>
        <begin position="541"/>
        <end position="551"/>
    </location>
</feature>
<feature type="region of interest" description="Disordered" evidence="6">
    <location>
        <begin position="750"/>
        <end position="806"/>
    </location>
</feature>
<evidence type="ECO:0000256" key="5">
    <source>
        <dbReference type="ARBA" id="ARBA00022801"/>
    </source>
</evidence>
<feature type="compositionally biased region" description="Polar residues" evidence="6">
    <location>
        <begin position="25"/>
        <end position="36"/>
    </location>
</feature>
<dbReference type="OrthoDB" id="442460at2759"/>
<dbReference type="InterPro" id="IPR038765">
    <property type="entry name" value="Papain-like_cys_pep_sf"/>
</dbReference>
<dbReference type="PROSITE" id="PS50600">
    <property type="entry name" value="ULP_PROTEASE"/>
    <property type="match status" value="1"/>
</dbReference>
<keyword evidence="9" id="KW-1185">Reference proteome</keyword>
<feature type="compositionally biased region" description="Basic and acidic residues" evidence="6">
    <location>
        <begin position="517"/>
        <end position="527"/>
    </location>
</feature>
<accession>A0A1C7LV32</accession>
<feature type="region of interest" description="Disordered" evidence="6">
    <location>
        <begin position="829"/>
        <end position="850"/>
    </location>
</feature>
<feature type="region of interest" description="Disordered" evidence="6">
    <location>
        <begin position="981"/>
        <end position="1047"/>
    </location>
</feature>
<dbReference type="STRING" id="5627.A0A1C7LV32"/>
<feature type="compositionally biased region" description="Basic and acidic residues" evidence="6">
    <location>
        <begin position="135"/>
        <end position="148"/>
    </location>
</feature>
<feature type="compositionally biased region" description="Polar residues" evidence="6">
    <location>
        <begin position="1037"/>
        <end position="1047"/>
    </location>
</feature>
<dbReference type="GO" id="GO:0070139">
    <property type="term" value="F:SUMO-specific endopeptidase activity"/>
    <property type="evidence" value="ECO:0007669"/>
    <property type="project" value="TreeGrafter"/>
</dbReference>
<feature type="compositionally biased region" description="Low complexity" evidence="6">
    <location>
        <begin position="780"/>
        <end position="792"/>
    </location>
</feature>
<evidence type="ECO:0000256" key="1">
    <source>
        <dbReference type="ARBA" id="ARBA00005234"/>
    </source>
</evidence>
<evidence type="ECO:0000256" key="3">
    <source>
        <dbReference type="ARBA" id="ARBA00022670"/>
    </source>
</evidence>
<evidence type="ECO:0000256" key="4">
    <source>
        <dbReference type="ARBA" id="ARBA00022786"/>
    </source>
</evidence>
<feature type="compositionally biased region" description="Acidic residues" evidence="6">
    <location>
        <begin position="839"/>
        <end position="850"/>
    </location>
</feature>
<keyword evidence="3" id="KW-0645">Protease</keyword>